<reference evidence="1 2" key="3">
    <citation type="journal article" date="2022" name="Microbiol. Spectr.">
        <title>Folding features and dynamics of 3D genome architecture in plant fungal pathogens.</title>
        <authorList>
            <person name="Xia C."/>
        </authorList>
    </citation>
    <scope>NUCLEOTIDE SEQUENCE [LARGE SCALE GENOMIC DNA]</scope>
    <source>
        <strain evidence="1 2">93-210</strain>
    </source>
</reference>
<comment type="caution">
    <text evidence="1">The sequence shown here is derived from an EMBL/GenBank/DDBJ whole genome shotgun (WGS) entry which is preliminary data.</text>
</comment>
<dbReference type="Proteomes" id="UP001060170">
    <property type="component" value="Chromosome 2"/>
</dbReference>
<dbReference type="EMBL" id="CM045866">
    <property type="protein sequence ID" value="KAI7961765.1"/>
    <property type="molecule type" value="Genomic_DNA"/>
</dbReference>
<gene>
    <name evidence="1" type="ORF">MJO28_002254</name>
</gene>
<keyword evidence="2" id="KW-1185">Reference proteome</keyword>
<evidence type="ECO:0000313" key="1">
    <source>
        <dbReference type="EMBL" id="KAI7961765.1"/>
    </source>
</evidence>
<name>A0ACC0EY04_9BASI</name>
<reference evidence="2" key="1">
    <citation type="journal article" date="2018" name="BMC Genomics">
        <title>Genomic insights into host adaptation between the wheat stripe rust pathogen (Puccinia striiformis f. sp. tritici) and the barley stripe rust pathogen (Puccinia striiformis f. sp. hordei).</title>
        <authorList>
            <person name="Xia C."/>
            <person name="Wang M."/>
            <person name="Yin C."/>
            <person name="Cornejo O.E."/>
            <person name="Hulbert S.H."/>
            <person name="Chen X."/>
        </authorList>
    </citation>
    <scope>NUCLEOTIDE SEQUENCE [LARGE SCALE GENOMIC DNA]</scope>
    <source>
        <strain evidence="2">93-210</strain>
    </source>
</reference>
<protein>
    <submittedName>
        <fullName evidence="1">Uncharacterized protein</fullName>
    </submittedName>
</protein>
<evidence type="ECO:0000313" key="2">
    <source>
        <dbReference type="Proteomes" id="UP001060170"/>
    </source>
</evidence>
<sequence length="106" mass="11941">MMDYYRKSSLPDQQHDKEETWVVAANLLDSMRASRAKVKDNADGGALKASRLGELGTNPVTDHNKEYGVKLAKCFDWELSQFLFHVVSLAEARRRRAATTLREATG</sequence>
<organism evidence="1 2">
    <name type="scientific">Puccinia striiformis f. sp. tritici</name>
    <dbReference type="NCBI Taxonomy" id="168172"/>
    <lineage>
        <taxon>Eukaryota</taxon>
        <taxon>Fungi</taxon>
        <taxon>Dikarya</taxon>
        <taxon>Basidiomycota</taxon>
        <taxon>Pucciniomycotina</taxon>
        <taxon>Pucciniomycetes</taxon>
        <taxon>Pucciniales</taxon>
        <taxon>Pucciniaceae</taxon>
        <taxon>Puccinia</taxon>
    </lineage>
</organism>
<accession>A0ACC0EY04</accession>
<reference evidence="2" key="2">
    <citation type="journal article" date="2018" name="Mol. Plant Microbe Interact.">
        <title>Genome sequence resources for the wheat stripe rust pathogen (Puccinia striiformis f. sp. tritici) and the barley stripe rust pathogen (Puccinia striiformis f. sp. hordei).</title>
        <authorList>
            <person name="Xia C."/>
            <person name="Wang M."/>
            <person name="Yin C."/>
            <person name="Cornejo O.E."/>
            <person name="Hulbert S.H."/>
            <person name="Chen X."/>
        </authorList>
    </citation>
    <scope>NUCLEOTIDE SEQUENCE [LARGE SCALE GENOMIC DNA]</scope>
    <source>
        <strain evidence="2">93-210</strain>
    </source>
</reference>
<proteinExistence type="predicted"/>